<evidence type="ECO:0000313" key="4">
    <source>
        <dbReference type="Proteomes" id="UP000199474"/>
    </source>
</evidence>
<dbReference type="Gene3D" id="3.40.50.1820">
    <property type="entry name" value="alpha/beta hydrolase"/>
    <property type="match status" value="1"/>
</dbReference>
<protein>
    <recommendedName>
        <fullName evidence="2">Peptidase S9 prolyl oligopeptidase catalytic domain-containing protein</fullName>
    </recommendedName>
</protein>
<gene>
    <name evidence="3" type="ORF">SAMN05216238_10763</name>
</gene>
<accession>A0A1I1X1J9</accession>
<dbReference type="PANTHER" id="PTHR43358">
    <property type="entry name" value="ALPHA/BETA-HYDROLASE"/>
    <property type="match status" value="1"/>
</dbReference>
<dbReference type="AlphaFoldDB" id="A0A1I1X1J9"/>
<dbReference type="InterPro" id="IPR052920">
    <property type="entry name" value="DNA-binding_regulatory"/>
</dbReference>
<organism evidence="3 4">
    <name type="scientific">Lentibacillus persicus</name>
    <dbReference type="NCBI Taxonomy" id="640948"/>
    <lineage>
        <taxon>Bacteria</taxon>
        <taxon>Bacillati</taxon>
        <taxon>Bacillota</taxon>
        <taxon>Bacilli</taxon>
        <taxon>Bacillales</taxon>
        <taxon>Bacillaceae</taxon>
        <taxon>Lentibacillus</taxon>
    </lineage>
</organism>
<dbReference type="OrthoDB" id="9776685at2"/>
<dbReference type="SUPFAM" id="SSF53474">
    <property type="entry name" value="alpha/beta-Hydrolases"/>
    <property type="match status" value="1"/>
</dbReference>
<dbReference type="InterPro" id="IPR029058">
    <property type="entry name" value="AB_hydrolase_fold"/>
</dbReference>
<reference evidence="4" key="1">
    <citation type="submission" date="2016-10" db="EMBL/GenBank/DDBJ databases">
        <authorList>
            <person name="Varghese N."/>
            <person name="Submissions S."/>
        </authorList>
    </citation>
    <scope>NUCLEOTIDE SEQUENCE [LARGE SCALE GENOMIC DNA]</scope>
    <source>
        <strain evidence="4">DSM 22530</strain>
    </source>
</reference>
<dbReference type="Pfam" id="PF00326">
    <property type="entry name" value="Peptidase_S9"/>
    <property type="match status" value="1"/>
</dbReference>
<dbReference type="PANTHER" id="PTHR43358:SF4">
    <property type="entry name" value="ALPHA_BETA HYDROLASE FOLD-1 DOMAIN-CONTAINING PROTEIN"/>
    <property type="match status" value="1"/>
</dbReference>
<dbReference type="RefSeq" id="WP_090085198.1">
    <property type="nucleotide sequence ID" value="NZ_FOMR01000007.1"/>
</dbReference>
<feature type="domain" description="Peptidase S9 prolyl oligopeptidase catalytic" evidence="2">
    <location>
        <begin position="118"/>
        <end position="317"/>
    </location>
</feature>
<name>A0A1I1X1J9_9BACI</name>
<keyword evidence="1" id="KW-0472">Membrane</keyword>
<keyword evidence="1" id="KW-1133">Transmembrane helix</keyword>
<sequence>MKRKTWLKIGIGIVSVLLIIDIIASFYFYSLAIERGEKDFLNDNEDLEVSAETMDVLLEGGWREWVNEQKFEEWTMETEDNLELKGYFLEAEQPSDKVVVMAHGYLGHAMDMGLFGEYYYEQKGYNIFTADARGHGASGGDYYGFGWHDRHDYTAWIDRIVETYGKDTEIILHGVSMGAATMLMTAGEDLPDNVKAVIADSPYTSVHDLFAYQMDRMFNLPAFPFLPSTSVVTNIRAGYSLSEASALDQVKKADIPILYIHGTADTFVPTRMSKTLYNNTNSEAELMMVDGANHGEPYVVAKEKYIDSVNAFLKKHTDWQ</sequence>
<dbReference type="GO" id="GO:0008236">
    <property type="term" value="F:serine-type peptidase activity"/>
    <property type="evidence" value="ECO:0007669"/>
    <property type="project" value="InterPro"/>
</dbReference>
<dbReference type="InterPro" id="IPR001375">
    <property type="entry name" value="Peptidase_S9_cat"/>
</dbReference>
<dbReference type="Proteomes" id="UP000199474">
    <property type="component" value="Unassembled WGS sequence"/>
</dbReference>
<keyword evidence="4" id="KW-1185">Reference proteome</keyword>
<dbReference type="STRING" id="640948.SAMN05216238_10763"/>
<evidence type="ECO:0000259" key="2">
    <source>
        <dbReference type="Pfam" id="PF00326"/>
    </source>
</evidence>
<dbReference type="GO" id="GO:0006508">
    <property type="term" value="P:proteolysis"/>
    <property type="evidence" value="ECO:0007669"/>
    <property type="project" value="InterPro"/>
</dbReference>
<proteinExistence type="predicted"/>
<evidence type="ECO:0000256" key="1">
    <source>
        <dbReference type="SAM" id="Phobius"/>
    </source>
</evidence>
<evidence type="ECO:0000313" key="3">
    <source>
        <dbReference type="EMBL" id="SFE01202.1"/>
    </source>
</evidence>
<keyword evidence="1" id="KW-0812">Transmembrane</keyword>
<dbReference type="EMBL" id="FOMR01000007">
    <property type="protein sequence ID" value="SFE01202.1"/>
    <property type="molecule type" value="Genomic_DNA"/>
</dbReference>
<feature type="transmembrane region" description="Helical" evidence="1">
    <location>
        <begin position="7"/>
        <end position="29"/>
    </location>
</feature>